<gene>
    <name evidence="2" type="ORF">FHP08_05880</name>
</gene>
<dbReference type="OrthoDB" id="5654021at2"/>
<evidence type="ECO:0000256" key="1">
    <source>
        <dbReference type="SAM" id="Phobius"/>
    </source>
</evidence>
<evidence type="ECO:0000313" key="3">
    <source>
        <dbReference type="Proteomes" id="UP000321548"/>
    </source>
</evidence>
<feature type="transmembrane region" description="Helical" evidence="1">
    <location>
        <begin position="38"/>
        <end position="64"/>
    </location>
</feature>
<keyword evidence="3" id="KW-1185">Reference proteome</keyword>
<keyword evidence="1" id="KW-1133">Transmembrane helix</keyword>
<evidence type="ECO:0000313" key="2">
    <source>
        <dbReference type="EMBL" id="TXL67142.1"/>
    </source>
</evidence>
<feature type="transmembrane region" description="Helical" evidence="1">
    <location>
        <begin position="7"/>
        <end position="32"/>
    </location>
</feature>
<dbReference type="RefSeq" id="WP_147703391.1">
    <property type="nucleotide sequence ID" value="NZ_VDUY01000002.1"/>
</dbReference>
<reference evidence="2 3" key="1">
    <citation type="submission" date="2019-06" db="EMBL/GenBank/DDBJ databases">
        <title>Quisquiliibacterium sp. nov., isolated from a maize field.</title>
        <authorList>
            <person name="Lin S.-Y."/>
            <person name="Tsai C.-F."/>
            <person name="Young C.-C."/>
        </authorList>
    </citation>
    <scope>NUCLEOTIDE SEQUENCE [LARGE SCALE GENOMIC DNA]</scope>
    <source>
        <strain evidence="2 3">CC-CFT501</strain>
    </source>
</reference>
<protein>
    <submittedName>
        <fullName evidence="2">NfeD family protein</fullName>
    </submittedName>
</protein>
<name>A0A5C8P1E9_9BURK</name>
<sequence>MQVHHWWWILALALGVGEMLTTTFYLLVLALGALAGGVVAWAGGSATLQVLATAAVAIVGWTVLWRRGRARAAAARPGADRNMVLDIGESLRVDEWTDGRRTRVPYRGAHWAVELDPSEPDSAARAGAFVIDRVDGNRLIVRRQAAPAASSAPSAS</sequence>
<organism evidence="2 3">
    <name type="scientific">Zeimonas arvi</name>
    <dbReference type="NCBI Taxonomy" id="2498847"/>
    <lineage>
        <taxon>Bacteria</taxon>
        <taxon>Pseudomonadati</taxon>
        <taxon>Pseudomonadota</taxon>
        <taxon>Betaproteobacteria</taxon>
        <taxon>Burkholderiales</taxon>
        <taxon>Burkholderiaceae</taxon>
        <taxon>Zeimonas</taxon>
    </lineage>
</organism>
<dbReference type="Proteomes" id="UP000321548">
    <property type="component" value="Unassembled WGS sequence"/>
</dbReference>
<keyword evidence="1" id="KW-0812">Transmembrane</keyword>
<dbReference type="EMBL" id="VDUY01000002">
    <property type="protein sequence ID" value="TXL67142.1"/>
    <property type="molecule type" value="Genomic_DNA"/>
</dbReference>
<dbReference type="AlphaFoldDB" id="A0A5C8P1E9"/>
<comment type="caution">
    <text evidence="2">The sequence shown here is derived from an EMBL/GenBank/DDBJ whole genome shotgun (WGS) entry which is preliminary data.</text>
</comment>
<accession>A0A5C8P1E9</accession>
<proteinExistence type="predicted"/>
<keyword evidence="1" id="KW-0472">Membrane</keyword>